<dbReference type="AlphaFoldDB" id="A0A099F8S2"/>
<proteinExistence type="predicted"/>
<sequence>MTILTGDFADAAAVSLADGGAQLSAAGAAGPAAPAANLPEDAQLYLRHCEGGETIRALAREAGCHASTILRRIRRFENRRDDPLVDRAVDAASARDFGRSAADQSEIRRVLRRLAEPGAILAVAEGMDKAIVTRSDIRTAILDRALAEFLALRGWVAMVGQGRITRHAITSAGRAALKSMMAGRFAGLPQAGGVAEAEATPVQAQGAGFAEAQAGFVAAPDIGPAAAQAHRIYEDRHLDNPDGEGMRRMRVNIAESPLLVLARRRDANGQPFLDPSLVAAGERLREDFELAQMGPRVTQNWDGFMTAGIDSSFSAGAGGGSDSARRRVAEALRDLGPGMGDLVLRVCCFLEGIEMTERRLGWSARSGKVVLRLALMRLERFYRERYGNGSPLIG</sequence>
<feature type="domain" description="DUF6456" evidence="1">
    <location>
        <begin position="249"/>
        <end position="384"/>
    </location>
</feature>
<evidence type="ECO:0000313" key="2">
    <source>
        <dbReference type="EMBL" id="KGJ06929.1"/>
    </source>
</evidence>
<dbReference type="OrthoDB" id="7476630at2"/>
<dbReference type="EMBL" id="JRKS01000029">
    <property type="protein sequence ID" value="KGJ06929.1"/>
    <property type="molecule type" value="Genomic_DNA"/>
</dbReference>
<evidence type="ECO:0000259" key="1">
    <source>
        <dbReference type="Pfam" id="PF20057"/>
    </source>
</evidence>
<reference evidence="2 3" key="2">
    <citation type="submission" date="2014-10" db="EMBL/GenBank/DDBJ databases">
        <title>Paracoccus sanguinis sp. nov., isolated from clinical specimens of New York State patients.</title>
        <authorList>
            <person name="Mingle L.A."/>
            <person name="Cole J.A."/>
            <person name="Lapierre P."/>
            <person name="Musser K.A."/>
        </authorList>
    </citation>
    <scope>NUCLEOTIDE SEQUENCE [LARGE SCALE GENOMIC DNA]</scope>
    <source>
        <strain evidence="2 3">HAMBI 3106</strain>
    </source>
</reference>
<dbReference type="InterPro" id="IPR045599">
    <property type="entry name" value="DUF6456"/>
</dbReference>
<dbReference type="Proteomes" id="UP000029917">
    <property type="component" value="Unassembled WGS sequence"/>
</dbReference>
<evidence type="ECO:0000313" key="3">
    <source>
        <dbReference type="Proteomes" id="UP000029917"/>
    </source>
</evidence>
<comment type="caution">
    <text evidence="2">The sequence shown here is derived from an EMBL/GenBank/DDBJ whole genome shotgun (WGS) entry which is preliminary data.</text>
</comment>
<dbReference type="Pfam" id="PF20057">
    <property type="entry name" value="DUF6456"/>
    <property type="match status" value="1"/>
</dbReference>
<organism evidence="2 3">
    <name type="scientific">Paracoccus sphaerophysae</name>
    <dbReference type="NCBI Taxonomy" id="690417"/>
    <lineage>
        <taxon>Bacteria</taxon>
        <taxon>Pseudomonadati</taxon>
        <taxon>Pseudomonadota</taxon>
        <taxon>Alphaproteobacteria</taxon>
        <taxon>Rhodobacterales</taxon>
        <taxon>Paracoccaceae</taxon>
        <taxon>Paracoccus</taxon>
    </lineage>
</organism>
<gene>
    <name evidence="2" type="ORF">IC63_10070</name>
</gene>
<name>A0A099F8S2_9RHOB</name>
<protein>
    <recommendedName>
        <fullName evidence="1">DUF6456 domain-containing protein</fullName>
    </recommendedName>
</protein>
<dbReference type="RefSeq" id="WP_036719620.1">
    <property type="nucleotide sequence ID" value="NZ_JRKS01000029.1"/>
</dbReference>
<reference evidence="2 3" key="1">
    <citation type="submission" date="2014-09" db="EMBL/GenBank/DDBJ databases">
        <authorList>
            <person name="McGinnis J.M."/>
            <person name="Wolfgang W.J."/>
        </authorList>
    </citation>
    <scope>NUCLEOTIDE SEQUENCE [LARGE SCALE GENOMIC DNA]</scope>
    <source>
        <strain evidence="2 3">HAMBI 3106</strain>
    </source>
</reference>
<keyword evidence="3" id="KW-1185">Reference proteome</keyword>
<accession>A0A099F8S2</accession>
<dbReference type="STRING" id="690417.IC63_10070"/>